<dbReference type="Proteomes" id="UP000002318">
    <property type="component" value="Chromosome"/>
</dbReference>
<accession>E1RCC3</accession>
<feature type="domain" description="Protein kinase" evidence="2">
    <location>
        <begin position="12"/>
        <end position="266"/>
    </location>
</feature>
<dbReference type="Gene3D" id="1.10.510.10">
    <property type="entry name" value="Transferase(Phosphotransferase) domain 1"/>
    <property type="match status" value="1"/>
</dbReference>
<protein>
    <submittedName>
        <fullName evidence="3">Serine/threonine protein kinase</fullName>
    </submittedName>
</protein>
<organism evidence="3 4">
    <name type="scientific">Sediminispirochaeta smaragdinae (strain DSM 11293 / JCM 15392 / SEBR 4228)</name>
    <name type="common">Spirochaeta smaragdinae</name>
    <dbReference type="NCBI Taxonomy" id="573413"/>
    <lineage>
        <taxon>Bacteria</taxon>
        <taxon>Pseudomonadati</taxon>
        <taxon>Spirochaetota</taxon>
        <taxon>Spirochaetia</taxon>
        <taxon>Spirochaetales</taxon>
        <taxon>Spirochaetaceae</taxon>
        <taxon>Sediminispirochaeta</taxon>
    </lineage>
</organism>
<gene>
    <name evidence="3" type="ordered locus">Spirs_0869</name>
</gene>
<keyword evidence="4" id="KW-1185">Reference proteome</keyword>
<feature type="compositionally biased region" description="Basic and acidic residues" evidence="1">
    <location>
        <begin position="409"/>
        <end position="423"/>
    </location>
</feature>
<feature type="region of interest" description="Disordered" evidence="1">
    <location>
        <begin position="404"/>
        <end position="433"/>
    </location>
</feature>
<dbReference type="InterPro" id="IPR011009">
    <property type="entry name" value="Kinase-like_dom_sf"/>
</dbReference>
<dbReference type="KEGG" id="ssm:Spirs_0869"/>
<sequence>MDLEGVTINNCYLIRSKISDDGLVEFWNAHAVYSANTFTICFIRRKRSEFPARVLEDLRTLFFRLYEVKDRNIETLIELGFYDEYPFISILRNSGIPLTDKLNSGWKLPFKDALPLFSDIVDSLYYLETTGLHHGFVSFETISIDPVSVLHTQLNDSYVQGLLPFYDENNIPDWIQKRSLFLYNYRNKLSNIDLHRDIYSLGMTLYSLLFGISAFQVRDGYYFPSKDVIKHSSLSGNARKIIERMLFSPKKFSSIKELREMISSLFYERNALELLEKSKYQKKQLSINKKGYARAIRGQNNTISLWKLWDTVAGFFRNLFVRSHSPREKSVDSQDTAELLEIDENVEKDGENVSWQINRTFDDYFLGYRKLSKSNYSMPIQNSEGSEKKDGMEEEAYTEPIRGPIYHTDTTKTSENRTNKDETDSSLSTSRKQDRIKNLRVTAKPFKLVAPITGTKKIPFPGPHAQTIDYSVSEVLQADFEKDKQISDEHENSPQMTRHGCWYRFLHWIRSLADRS</sequence>
<dbReference type="RefSeq" id="WP_013253467.1">
    <property type="nucleotide sequence ID" value="NC_014364.1"/>
</dbReference>
<dbReference type="eggNOG" id="COG0515">
    <property type="taxonomic scope" value="Bacteria"/>
</dbReference>
<dbReference type="OrthoDB" id="9788659at2"/>
<keyword evidence="3" id="KW-0808">Transferase</keyword>
<dbReference type="InterPro" id="IPR000719">
    <property type="entry name" value="Prot_kinase_dom"/>
</dbReference>
<keyword evidence="3" id="KW-0723">Serine/threonine-protein kinase</keyword>
<reference evidence="3 4" key="1">
    <citation type="journal article" date="2010" name="Stand. Genomic Sci.">
        <title>Complete genome sequence of Spirochaeta smaragdinae type strain (SEBR 4228).</title>
        <authorList>
            <person name="Mavromatis K."/>
            <person name="Yasawong M."/>
            <person name="Chertkov O."/>
            <person name="Lapidus A."/>
            <person name="Lucas S."/>
            <person name="Nolan M."/>
            <person name="Del Rio T.G."/>
            <person name="Tice H."/>
            <person name="Cheng J.F."/>
            <person name="Pitluck S."/>
            <person name="Liolios K."/>
            <person name="Ivanova N."/>
            <person name="Tapia R."/>
            <person name="Han C."/>
            <person name="Bruce D."/>
            <person name="Goodwin L."/>
            <person name="Pati A."/>
            <person name="Chen A."/>
            <person name="Palaniappan K."/>
            <person name="Land M."/>
            <person name="Hauser L."/>
            <person name="Chang Y.J."/>
            <person name="Jeffries C.D."/>
            <person name="Detter J.C."/>
            <person name="Rohde M."/>
            <person name="Brambilla E."/>
            <person name="Spring S."/>
            <person name="Goker M."/>
            <person name="Sikorski J."/>
            <person name="Woyke T."/>
            <person name="Bristow J."/>
            <person name="Eisen J.A."/>
            <person name="Markowitz V."/>
            <person name="Hugenholtz P."/>
            <person name="Klenk H.P."/>
            <person name="Kyrpides N.C."/>
        </authorList>
    </citation>
    <scope>NUCLEOTIDE SEQUENCE [LARGE SCALE GENOMIC DNA]</scope>
    <source>
        <strain evidence="4">DSM 11293 / JCM 15392 / SEBR 4228</strain>
    </source>
</reference>
<evidence type="ECO:0000256" key="1">
    <source>
        <dbReference type="SAM" id="MobiDB-lite"/>
    </source>
</evidence>
<dbReference type="PROSITE" id="PS50011">
    <property type="entry name" value="PROTEIN_KINASE_DOM"/>
    <property type="match status" value="1"/>
</dbReference>
<name>E1RCC3_SEDSS</name>
<evidence type="ECO:0000313" key="4">
    <source>
        <dbReference type="Proteomes" id="UP000002318"/>
    </source>
</evidence>
<evidence type="ECO:0000259" key="2">
    <source>
        <dbReference type="PROSITE" id="PS50011"/>
    </source>
</evidence>
<dbReference type="STRING" id="573413.Spirs_0869"/>
<keyword evidence="3" id="KW-0418">Kinase</keyword>
<evidence type="ECO:0000313" key="3">
    <source>
        <dbReference type="EMBL" id="ADK80003.1"/>
    </source>
</evidence>
<dbReference type="HOGENOM" id="CLU_527756_0_0_12"/>
<dbReference type="GO" id="GO:0005524">
    <property type="term" value="F:ATP binding"/>
    <property type="evidence" value="ECO:0007669"/>
    <property type="project" value="InterPro"/>
</dbReference>
<dbReference type="EMBL" id="CP002116">
    <property type="protein sequence ID" value="ADK80003.1"/>
    <property type="molecule type" value="Genomic_DNA"/>
</dbReference>
<dbReference type="SUPFAM" id="SSF56112">
    <property type="entry name" value="Protein kinase-like (PK-like)"/>
    <property type="match status" value="1"/>
</dbReference>
<dbReference type="AlphaFoldDB" id="E1RCC3"/>
<dbReference type="GO" id="GO:0004674">
    <property type="term" value="F:protein serine/threonine kinase activity"/>
    <property type="evidence" value="ECO:0007669"/>
    <property type="project" value="UniProtKB-KW"/>
</dbReference>
<proteinExistence type="predicted"/>